<evidence type="ECO:0000313" key="2">
    <source>
        <dbReference type="Proteomes" id="UP000190667"/>
    </source>
</evidence>
<accession>A0A1S8Y3Y7</accession>
<reference evidence="1 2" key="1">
    <citation type="submission" date="2016-12" db="EMBL/GenBank/DDBJ databases">
        <title>Izhakiella australiana sp. nov. of genus Izhakiella isolated from Australian desert.</title>
        <authorList>
            <person name="Ji M."/>
        </authorList>
    </citation>
    <scope>NUCLEOTIDE SEQUENCE [LARGE SCALE GENOMIC DNA]</scope>
    <source>
        <strain evidence="1 2">D4N98</strain>
    </source>
</reference>
<sequence>MTGNDYSELLYLLLPDGYARTGLRLNAELQAEGNALANAERSAQDVLNGITPLTAVALLSDWERVLALPVSTGMTIQARRQQIMAKLNETGGLSRSYFIRLAKSLGYDVTIDEPEPFRCGRNRCGDRLWVPEIIWVWIVNIEEGQVPVYRFRCGSSATGERLMSFGQNMLENIFRDLKPAHTQVVFNYAGSKTE</sequence>
<dbReference type="STRING" id="1926881.BTJ39_24075"/>
<name>A0A1S8Y3Y7_9GAMM</name>
<dbReference type="AlphaFoldDB" id="A0A1S8Y3Y7"/>
<dbReference type="Pfam" id="PF10076">
    <property type="entry name" value="Phage_Mu_Gp48"/>
    <property type="match status" value="1"/>
</dbReference>
<dbReference type="EMBL" id="MRUL01000047">
    <property type="protein sequence ID" value="OON33546.1"/>
    <property type="molecule type" value="Genomic_DNA"/>
</dbReference>
<dbReference type="InterPro" id="IPR018755">
    <property type="entry name" value="Phage_Mu_Gp48"/>
</dbReference>
<dbReference type="Proteomes" id="UP000190667">
    <property type="component" value="Unassembled WGS sequence"/>
</dbReference>
<organism evidence="1 2">
    <name type="scientific">Izhakiella australiensis</name>
    <dbReference type="NCBI Taxonomy" id="1926881"/>
    <lineage>
        <taxon>Bacteria</taxon>
        <taxon>Pseudomonadati</taxon>
        <taxon>Pseudomonadota</taxon>
        <taxon>Gammaproteobacteria</taxon>
        <taxon>Enterobacterales</taxon>
        <taxon>Erwiniaceae</taxon>
        <taxon>Izhakiella</taxon>
    </lineage>
</organism>
<keyword evidence="2" id="KW-1185">Reference proteome</keyword>
<proteinExistence type="predicted"/>
<dbReference type="RefSeq" id="WP_078005182.1">
    <property type="nucleotide sequence ID" value="NZ_MRUL01000047.1"/>
</dbReference>
<comment type="caution">
    <text evidence="1">The sequence shown here is derived from an EMBL/GenBank/DDBJ whole genome shotgun (WGS) entry which is preliminary data.</text>
</comment>
<evidence type="ECO:0000313" key="1">
    <source>
        <dbReference type="EMBL" id="OON33546.1"/>
    </source>
</evidence>
<dbReference type="OrthoDB" id="6592844at2"/>
<protein>
    <submittedName>
        <fullName evidence="1">Phage tail protein</fullName>
    </submittedName>
</protein>
<gene>
    <name evidence="1" type="ORF">BTJ39_24075</name>
</gene>